<accession>A3MX46</accession>
<keyword evidence="2" id="KW-1185">Reference proteome</keyword>
<dbReference type="Proteomes" id="UP000001431">
    <property type="component" value="Chromosome"/>
</dbReference>
<protein>
    <recommendedName>
        <fullName evidence="3">Thioredoxin/glutaredoxin-like protein</fullName>
    </recommendedName>
</protein>
<dbReference type="HOGENOM" id="CLU_095574_0_0_2"/>
<evidence type="ECO:0000313" key="2">
    <source>
        <dbReference type="Proteomes" id="UP000001431"/>
    </source>
</evidence>
<dbReference type="eggNOG" id="arCOG04235">
    <property type="taxonomic scope" value="Archaea"/>
</dbReference>
<evidence type="ECO:0000313" key="1">
    <source>
        <dbReference type="EMBL" id="ABO09213.1"/>
    </source>
</evidence>
<dbReference type="EMBL" id="CP000561">
    <property type="protein sequence ID" value="ABO09213.1"/>
    <property type="molecule type" value="Genomic_DNA"/>
</dbReference>
<dbReference type="AlphaFoldDB" id="A3MX46"/>
<proteinExistence type="predicted"/>
<dbReference type="OrthoDB" id="31032at2157"/>
<dbReference type="RefSeq" id="WP_011850472.1">
    <property type="nucleotide sequence ID" value="NC_009073.1"/>
</dbReference>
<name>A3MX46_PYRCJ</name>
<dbReference type="GeneID" id="4909678"/>
<dbReference type="KEGG" id="pcl:Pcal_1796"/>
<dbReference type="STRING" id="410359.Pcal_1796"/>
<sequence>MIKVVLHHTCKSSYNLYKALRGVAGVEFEMAEAPYFHYLANYVLSVPAVFLDGRLVLLDPVEPEDVLALRDGKTEKELAVDEAVENFVNGVMASQAILSAVVLHKSLKPILLPELVAVLSRARYHGQEHKTPQIMEALRERERGILEERWERLIKVLTFGMVREMFWLGIDVDKVEKSHVKMWLLAKATVGRLGLPYPRPDVPSDVADAVYNVLRESGKRYMEKVAEEQGQILNDAEFLSLYRNK</sequence>
<gene>
    <name evidence="1" type="ordered locus">Pcal_1796</name>
</gene>
<organism evidence="1 2">
    <name type="scientific">Pyrobaculum calidifontis (strain DSM 21063 / JCM 11548 / VA1)</name>
    <dbReference type="NCBI Taxonomy" id="410359"/>
    <lineage>
        <taxon>Archaea</taxon>
        <taxon>Thermoproteota</taxon>
        <taxon>Thermoprotei</taxon>
        <taxon>Thermoproteales</taxon>
        <taxon>Thermoproteaceae</taxon>
        <taxon>Pyrobaculum</taxon>
    </lineage>
</organism>
<evidence type="ECO:0008006" key="3">
    <source>
        <dbReference type="Google" id="ProtNLM"/>
    </source>
</evidence>
<reference evidence="1" key="1">
    <citation type="submission" date="2007-02" db="EMBL/GenBank/DDBJ databases">
        <title>Complete sequence of Pyrobaculum calidifontis JCM 11548.</title>
        <authorList>
            <consortium name="US DOE Joint Genome Institute"/>
            <person name="Copeland A."/>
            <person name="Lucas S."/>
            <person name="Lapidus A."/>
            <person name="Barry K."/>
            <person name="Glavina del Rio T."/>
            <person name="Dalin E."/>
            <person name="Tice H."/>
            <person name="Pitluck S."/>
            <person name="Chain P."/>
            <person name="Malfatti S."/>
            <person name="Shin M."/>
            <person name="Vergez L."/>
            <person name="Schmutz J."/>
            <person name="Larimer F."/>
            <person name="Land M."/>
            <person name="Hauser L."/>
            <person name="Kyrpides N."/>
            <person name="Mikhailova N."/>
            <person name="Cozen A.E."/>
            <person name="Fitz-Gibbon S.T."/>
            <person name="House C.H."/>
            <person name="Saltikov C."/>
            <person name="Lowe T.M."/>
            <person name="Richardson P."/>
        </authorList>
    </citation>
    <scope>NUCLEOTIDE SEQUENCE [LARGE SCALE GENOMIC DNA]</scope>
    <source>
        <strain evidence="1">JCM 11548</strain>
    </source>
</reference>